<keyword evidence="3" id="KW-1185">Reference proteome</keyword>
<dbReference type="Proteomes" id="UP000622797">
    <property type="component" value="Unassembled WGS sequence"/>
</dbReference>
<name>A0A8H4TZR8_9HYPO</name>
<evidence type="ECO:0000256" key="1">
    <source>
        <dbReference type="SAM" id="Phobius"/>
    </source>
</evidence>
<proteinExistence type="predicted"/>
<dbReference type="Pfam" id="PF20246">
    <property type="entry name" value="DUF6601"/>
    <property type="match status" value="1"/>
</dbReference>
<dbReference type="PANTHER" id="PTHR34414">
    <property type="entry name" value="HET DOMAIN-CONTAINING PROTEIN-RELATED"/>
    <property type="match status" value="1"/>
</dbReference>
<gene>
    <name evidence="2" type="ORF">FSARC_5506</name>
</gene>
<keyword evidence="1" id="KW-1133">Transmembrane helix</keyword>
<dbReference type="AlphaFoldDB" id="A0A8H4TZR8"/>
<feature type="transmembrane region" description="Helical" evidence="1">
    <location>
        <begin position="293"/>
        <end position="317"/>
    </location>
</feature>
<evidence type="ECO:0000313" key="2">
    <source>
        <dbReference type="EMBL" id="KAF4966893.1"/>
    </source>
</evidence>
<evidence type="ECO:0000313" key="3">
    <source>
        <dbReference type="Proteomes" id="UP000622797"/>
    </source>
</evidence>
<keyword evidence="1" id="KW-0472">Membrane</keyword>
<dbReference type="EMBL" id="JABEXW010000265">
    <property type="protein sequence ID" value="KAF4966893.1"/>
    <property type="molecule type" value="Genomic_DNA"/>
</dbReference>
<keyword evidence="1" id="KW-0812">Transmembrane</keyword>
<comment type="caution">
    <text evidence="2">The sequence shown here is derived from an EMBL/GenBank/DDBJ whole genome shotgun (WGS) entry which is preliminary data.</text>
</comment>
<protein>
    <submittedName>
        <fullName evidence="2">Uncharacterized protein</fullName>
    </submittedName>
</protein>
<reference evidence="2" key="1">
    <citation type="journal article" date="2020" name="BMC Genomics">
        <title>Correction to: Identification and distribution of gene clusters required for synthesis of sphingolipid metabolism inhibitors in diverse species of the filamentous fungus Fusarium.</title>
        <authorList>
            <person name="Kim H.S."/>
            <person name="Lohmar J.M."/>
            <person name="Busman M."/>
            <person name="Brown D.W."/>
            <person name="Naumann T.A."/>
            <person name="Divon H.H."/>
            <person name="Lysoe E."/>
            <person name="Uhlig S."/>
            <person name="Proctor R.H."/>
        </authorList>
    </citation>
    <scope>NUCLEOTIDE SEQUENCE</scope>
    <source>
        <strain evidence="2">NRRL 20472</strain>
    </source>
</reference>
<dbReference type="PANTHER" id="PTHR34414:SF1">
    <property type="entry name" value="SUBTILISIN-LIKE SERINE PROTEASE"/>
    <property type="match status" value="1"/>
</dbReference>
<dbReference type="OrthoDB" id="5086500at2759"/>
<sequence length="348" mass="39787">MSIKLDRLPFSKDDLDRLDPRNASSNASSTMFLPSLPFSAQPSRKLFTRADGKSDSDLDFLENDLMTPALDSLFRYLWLAGSRSYNNINPLHRQLVKGRQIVIAENPEMHLIRGVERIYIKPLPPYLLSWQFWESLYSMQFTQNPKTIENLTRQAIGFLRSYYMLLKFESDFIIAMDERNRILPSGLEWSAFAGFLALFADPSSMNSCPRYQYGEVRLTRLELICRCTLHSMTYQDVDPYEDGTSTYLSRRFGPLLFFIAALSLILGAMQVTLAAQSLTRSRSWDNVGRVSQVFAVLTIILTLAVGLFFTVGVNLFIYGNQLRYALTHFVLKRETRGAEKGNFKPSVA</sequence>
<dbReference type="InterPro" id="IPR046536">
    <property type="entry name" value="DUF6601"/>
</dbReference>
<accession>A0A8H4TZR8</accession>
<reference evidence="2" key="2">
    <citation type="submission" date="2020-05" db="EMBL/GenBank/DDBJ databases">
        <authorList>
            <person name="Kim H.-S."/>
            <person name="Proctor R.H."/>
            <person name="Brown D.W."/>
        </authorList>
    </citation>
    <scope>NUCLEOTIDE SEQUENCE</scope>
    <source>
        <strain evidence="2">NRRL 20472</strain>
    </source>
</reference>
<feature type="transmembrane region" description="Helical" evidence="1">
    <location>
        <begin position="255"/>
        <end position="273"/>
    </location>
</feature>
<organism evidence="2 3">
    <name type="scientific">Fusarium sarcochroum</name>
    <dbReference type="NCBI Taxonomy" id="1208366"/>
    <lineage>
        <taxon>Eukaryota</taxon>
        <taxon>Fungi</taxon>
        <taxon>Dikarya</taxon>
        <taxon>Ascomycota</taxon>
        <taxon>Pezizomycotina</taxon>
        <taxon>Sordariomycetes</taxon>
        <taxon>Hypocreomycetidae</taxon>
        <taxon>Hypocreales</taxon>
        <taxon>Nectriaceae</taxon>
        <taxon>Fusarium</taxon>
        <taxon>Fusarium lateritium species complex</taxon>
    </lineage>
</organism>